<evidence type="ECO:0000256" key="1">
    <source>
        <dbReference type="SAM" id="Coils"/>
    </source>
</evidence>
<dbReference type="Proteomes" id="UP000257109">
    <property type="component" value="Unassembled WGS sequence"/>
</dbReference>
<dbReference type="Pfam" id="PF26581">
    <property type="entry name" value="WIT1_2_N"/>
    <property type="match status" value="1"/>
</dbReference>
<feature type="coiled-coil region" evidence="1">
    <location>
        <begin position="298"/>
        <end position="535"/>
    </location>
</feature>
<evidence type="ECO:0000259" key="2">
    <source>
        <dbReference type="Pfam" id="PF26581"/>
    </source>
</evidence>
<dbReference type="EMBL" id="QJKJ01005041">
    <property type="protein sequence ID" value="RDX91762.1"/>
    <property type="molecule type" value="Genomic_DNA"/>
</dbReference>
<feature type="coiled-coil region" evidence="1">
    <location>
        <begin position="132"/>
        <end position="159"/>
    </location>
</feature>
<organism evidence="3 4">
    <name type="scientific">Mucuna pruriens</name>
    <name type="common">Velvet bean</name>
    <name type="synonym">Dolichos pruriens</name>
    <dbReference type="NCBI Taxonomy" id="157652"/>
    <lineage>
        <taxon>Eukaryota</taxon>
        <taxon>Viridiplantae</taxon>
        <taxon>Streptophyta</taxon>
        <taxon>Embryophyta</taxon>
        <taxon>Tracheophyta</taxon>
        <taxon>Spermatophyta</taxon>
        <taxon>Magnoliopsida</taxon>
        <taxon>eudicotyledons</taxon>
        <taxon>Gunneridae</taxon>
        <taxon>Pentapetalae</taxon>
        <taxon>rosids</taxon>
        <taxon>fabids</taxon>
        <taxon>Fabales</taxon>
        <taxon>Fabaceae</taxon>
        <taxon>Papilionoideae</taxon>
        <taxon>50 kb inversion clade</taxon>
        <taxon>NPAAA clade</taxon>
        <taxon>indigoferoid/millettioid clade</taxon>
        <taxon>Phaseoleae</taxon>
        <taxon>Mucuna</taxon>
    </lineage>
</organism>
<dbReference type="PANTHER" id="PTHR35705">
    <property type="entry name" value="WPP DOMAIN-INTERACTING TAIL-ANCHORED PROTEIN 1"/>
    <property type="match status" value="1"/>
</dbReference>
<protein>
    <submittedName>
        <fullName evidence="3">WPP domain-interacting tail-anchored protein 1</fullName>
    </submittedName>
</protein>
<feature type="non-terminal residue" evidence="3">
    <location>
        <position position="1"/>
    </location>
</feature>
<feature type="domain" description="WIT1/2 N-terminal helical bundle" evidence="2">
    <location>
        <begin position="34"/>
        <end position="170"/>
    </location>
</feature>
<keyword evidence="1" id="KW-0175">Coiled coil</keyword>
<accession>A0A371GMG8</accession>
<dbReference type="OrthoDB" id="1936068at2759"/>
<keyword evidence="4" id="KW-1185">Reference proteome</keyword>
<comment type="caution">
    <text evidence="3">The sequence shown here is derived from an EMBL/GenBank/DDBJ whole genome shotgun (WGS) entry which is preliminary data.</text>
</comment>
<dbReference type="SUPFAM" id="SSF57997">
    <property type="entry name" value="Tropomyosin"/>
    <property type="match status" value="1"/>
</dbReference>
<gene>
    <name evidence="3" type="primary">WIT1</name>
    <name evidence="3" type="ORF">CR513_26206</name>
</gene>
<dbReference type="InterPro" id="IPR058610">
    <property type="entry name" value="WIT1_2_N"/>
</dbReference>
<dbReference type="InterPro" id="IPR039976">
    <property type="entry name" value="WIT1/WIT2"/>
</dbReference>
<dbReference type="PANTHER" id="PTHR35705:SF1">
    <property type="entry name" value="WPP DOMAIN-INTERACTING TAIL-ANCHORED PROTEIN 1"/>
    <property type="match status" value="1"/>
</dbReference>
<proteinExistence type="predicted"/>
<name>A0A371GMG8_MUCPR</name>
<evidence type="ECO:0000313" key="3">
    <source>
        <dbReference type="EMBL" id="RDX91762.1"/>
    </source>
</evidence>
<reference evidence="3" key="1">
    <citation type="submission" date="2018-05" db="EMBL/GenBank/DDBJ databases">
        <title>Draft genome of Mucuna pruriens seed.</title>
        <authorList>
            <person name="Nnadi N.E."/>
            <person name="Vos R."/>
            <person name="Hasami M.H."/>
            <person name="Devisetty U.K."/>
            <person name="Aguiy J.C."/>
        </authorList>
    </citation>
    <scope>NUCLEOTIDE SEQUENCE [LARGE SCALE GENOMIC DNA]</scope>
    <source>
        <strain evidence="3">JCA_2017</strain>
    </source>
</reference>
<dbReference type="STRING" id="157652.A0A371GMG8"/>
<dbReference type="AlphaFoldDB" id="A0A371GMG8"/>
<evidence type="ECO:0000313" key="4">
    <source>
        <dbReference type="Proteomes" id="UP000257109"/>
    </source>
</evidence>
<sequence length="564" mass="63320">MSSGSAEHDASVDLEGVVLSPSGNVMMGDLGNVCSTMLASLDFGLAGFSEKVSNLGIFVMHVETTGSEFEALVLEKDDHIGCLEKGLEFDLLSVVLDSEVGELGRVLDTLQGGVGEARDWVGYCTHLGEAFVVAMQDKLLHYEQQLKLSEEELNDIKMQSAGFQRTFTSFKKAENGEIIKEDDKPLNENAEIKLQTVEQQRYFLRMLEKSLAREMELEKDINDSREVQENLKLGMFFLEQGLVNMEEEAIDVWEKWLEADNAREILLGISKGLLGRLHISQFNLNGLSHRESELHANLKDAKDKLTLANSEVLALSDKVSSLEKQLKESEFQLLNAKASADEYQKLHNVVCCEARDMESIIVELREAVSNGESRANSAEAKCNLLTETNSKLNEELALSRGTSMRVDLLERQLEESNIRLQNTVASAKASQEKQSMLYSTITDMENVIKDLKSKVLKAESRADSAEDNCIILSESNAELNEELGFLRSRLESLEGSLHREEEVKTETAKTVRKQAKVLKKLVTQLAVERERLKQQVFNSKHFGLIKFVVSVELYEEYQQPATYF</sequence>